<organism evidence="3">
    <name type="scientific">Haptolina brevifila</name>
    <dbReference type="NCBI Taxonomy" id="156173"/>
    <lineage>
        <taxon>Eukaryota</taxon>
        <taxon>Haptista</taxon>
        <taxon>Haptophyta</taxon>
        <taxon>Prymnesiophyceae</taxon>
        <taxon>Prymnesiales</taxon>
        <taxon>Prymnesiaceae</taxon>
        <taxon>Haptolina</taxon>
    </lineage>
</organism>
<feature type="transmembrane region" description="Helical" evidence="1">
    <location>
        <begin position="168"/>
        <end position="190"/>
    </location>
</feature>
<dbReference type="AlphaFoldDB" id="A0A7S2GWX8"/>
<gene>
    <name evidence="3" type="ORF">CBRE1094_LOCUS23327</name>
</gene>
<keyword evidence="1" id="KW-0472">Membrane</keyword>
<feature type="transmembrane region" description="Helical" evidence="1">
    <location>
        <begin position="55"/>
        <end position="78"/>
    </location>
</feature>
<feature type="chain" id="PRO_5031444774" evidence="2">
    <location>
        <begin position="19"/>
        <end position="196"/>
    </location>
</feature>
<proteinExistence type="predicted"/>
<evidence type="ECO:0000313" key="3">
    <source>
        <dbReference type="EMBL" id="CAD9473951.1"/>
    </source>
</evidence>
<accession>A0A7S2GWX8</accession>
<feature type="signal peptide" evidence="2">
    <location>
        <begin position="1"/>
        <end position="18"/>
    </location>
</feature>
<name>A0A7S2GWX8_9EUKA</name>
<keyword evidence="1" id="KW-0812">Transmembrane</keyword>
<protein>
    <submittedName>
        <fullName evidence="3">Uncharacterized protein</fullName>
    </submittedName>
</protein>
<keyword evidence="1" id="KW-1133">Transmembrane helix</keyword>
<feature type="transmembrane region" description="Helical" evidence="1">
    <location>
        <begin position="107"/>
        <end position="136"/>
    </location>
</feature>
<keyword evidence="2" id="KW-0732">Signal</keyword>
<dbReference type="EMBL" id="HBGU01042804">
    <property type="protein sequence ID" value="CAD9473951.1"/>
    <property type="molecule type" value="Transcribed_RNA"/>
</dbReference>
<reference evidence="3" key="1">
    <citation type="submission" date="2021-01" db="EMBL/GenBank/DDBJ databases">
        <authorList>
            <person name="Corre E."/>
            <person name="Pelletier E."/>
            <person name="Niang G."/>
            <person name="Scheremetjew M."/>
            <person name="Finn R."/>
            <person name="Kale V."/>
            <person name="Holt S."/>
            <person name="Cochrane G."/>
            <person name="Meng A."/>
            <person name="Brown T."/>
            <person name="Cohen L."/>
        </authorList>
    </citation>
    <scope>NUCLEOTIDE SEQUENCE</scope>
    <source>
        <strain evidence="3">UTEX LB 985</strain>
    </source>
</reference>
<evidence type="ECO:0000256" key="2">
    <source>
        <dbReference type="SAM" id="SignalP"/>
    </source>
</evidence>
<sequence>MAARCAICFLLSLHDAHAVSQVAHLRRVGVSLRNVAINNRHFGARAETPAMMAGMWSNVVIGLGAASTVVVPSVAAALPKFEEKWESMMESFVDASSKAFSPTSSGFAAIIEGIIQIVTLVPIIIVGAVATMPIAMAEAVLEDSLPVALLLTAGQVAGFKYLTWWPKAMSVAGAASVLLLGGYALYSFVFNRKEKD</sequence>
<evidence type="ECO:0000256" key="1">
    <source>
        <dbReference type="SAM" id="Phobius"/>
    </source>
</evidence>